<reference evidence="3 4" key="1">
    <citation type="journal article" date="2016" name="Genome Biol. Evol.">
        <title>Divergent and convergent evolution of fungal pathogenicity.</title>
        <authorList>
            <person name="Shang Y."/>
            <person name="Xiao G."/>
            <person name="Zheng P."/>
            <person name="Cen K."/>
            <person name="Zhan S."/>
            <person name="Wang C."/>
        </authorList>
    </citation>
    <scope>NUCLEOTIDE SEQUENCE [LARGE SCALE GENOMIC DNA]</scope>
    <source>
        <strain evidence="3 4">ARSEF 2679</strain>
    </source>
</reference>
<keyword evidence="2" id="KW-1133">Transmembrane helix</keyword>
<feature type="compositionally biased region" description="Low complexity" evidence="1">
    <location>
        <begin position="590"/>
        <end position="599"/>
    </location>
</feature>
<feature type="transmembrane region" description="Helical" evidence="2">
    <location>
        <begin position="395"/>
        <end position="418"/>
    </location>
</feature>
<dbReference type="InterPro" id="IPR015915">
    <property type="entry name" value="Kelch-typ_b-propeller"/>
</dbReference>
<feature type="compositionally biased region" description="Low complexity" evidence="1">
    <location>
        <begin position="345"/>
        <end position="386"/>
    </location>
</feature>
<dbReference type="EMBL" id="AZHB01000001">
    <property type="protein sequence ID" value="OAA73254.1"/>
    <property type="molecule type" value="Genomic_DNA"/>
</dbReference>
<dbReference type="Proteomes" id="UP000076744">
    <property type="component" value="Unassembled WGS sequence"/>
</dbReference>
<feature type="region of interest" description="Disordered" evidence="1">
    <location>
        <begin position="584"/>
        <end position="625"/>
    </location>
</feature>
<keyword evidence="2" id="KW-0472">Membrane</keyword>
<dbReference type="AlphaFoldDB" id="A0A162LNE7"/>
<feature type="compositionally biased region" description="Low complexity" evidence="1">
    <location>
        <begin position="488"/>
        <end position="501"/>
    </location>
</feature>
<dbReference type="SUPFAM" id="SSF117281">
    <property type="entry name" value="Kelch motif"/>
    <property type="match status" value="1"/>
</dbReference>
<feature type="region of interest" description="Disordered" evidence="1">
    <location>
        <begin position="340"/>
        <end position="391"/>
    </location>
</feature>
<keyword evidence="4" id="KW-1185">Reference proteome</keyword>
<gene>
    <name evidence="3" type="ORF">ISF_00155</name>
</gene>
<comment type="caution">
    <text evidence="3">The sequence shown here is derived from an EMBL/GenBank/DDBJ whole genome shotgun (WGS) entry which is preliminary data.</text>
</comment>
<dbReference type="STRING" id="1081104.A0A162LNE7"/>
<name>A0A162LNE7_CORFA</name>
<accession>A0A162LNE7</accession>
<sequence length="732" mass="77283">MSVPGLKDITVLDNACTVIVDDTFYSYSEKGFMSLSLKGNAKWETLPGGVKLAGPSCAGKHLTDKGAASLLVVGGYSDDKSYSGLQEYTFSTNTWKNLTAQTMDMQNRRGHGVVYNDVSDTMVVFSGLKSDDPGAPAGASQETYKIKFLGDQAPQVHAANPPKSGKAGAVKPMLFPWAGADIALISGPEDGGTIWLMNADPGNTDGWRPVGSVKDSWPSDSAAIRGTLVSSTSDSSQSLLKFDLSRSPNVVTRIPLAKAPDAAMYGAAAATKRSVDFGLGNWPEYNSTNAPDTTRTGYSVAQGANGMIVMSGGNAKEPVAIFNAQKNSWVNTTDSLGDGTQKNLASSTTSTTSTTSTSLSSTFATSITTASSTSATPTATSPASTTEKNGPSSNAILGITLGTIAAFLAILLVILLLLKRRKRRMNPNQGAVLNPDEKDTVAFARSTQPPVSHANYRGHNPTLSTESYSSVAILMGRMGPQKQAGANSKTSRASSRSSMSSVHKQFKSTISKPIPQPSNNPMLQAHDDRGIAFDPTVAEPRPRNGEPNSTRDGTRRSSGWNKYWSGGSALQILGYGNKRATVTSERSSRYSESNSANNNVRATQDSATVPPLNFESPPEVNSVNTGSPVVSQYISKVPTEGMAGTIERPVSPLSSVSGYSSGVPESINEMFRHSSENRPWGHDRAPSSIYQSGREGSTAVPHSSGVSQQPQLAMAATSSDMSWLNLGDQNRK</sequence>
<protein>
    <submittedName>
        <fullName evidence="3">Pre-mRNA splicing factor CLF1</fullName>
    </submittedName>
</protein>
<feature type="compositionally biased region" description="Basic and acidic residues" evidence="1">
    <location>
        <begin position="675"/>
        <end position="685"/>
    </location>
</feature>
<proteinExistence type="predicted"/>
<dbReference type="GeneID" id="30016447"/>
<evidence type="ECO:0000256" key="1">
    <source>
        <dbReference type="SAM" id="MobiDB-lite"/>
    </source>
</evidence>
<evidence type="ECO:0000313" key="4">
    <source>
        <dbReference type="Proteomes" id="UP000076744"/>
    </source>
</evidence>
<feature type="compositionally biased region" description="Polar residues" evidence="1">
    <location>
        <begin position="507"/>
        <end position="522"/>
    </location>
</feature>
<keyword evidence="2" id="KW-0812">Transmembrane</keyword>
<dbReference type="OrthoDB" id="5352000at2759"/>
<evidence type="ECO:0000313" key="3">
    <source>
        <dbReference type="EMBL" id="OAA73254.1"/>
    </source>
</evidence>
<dbReference type="RefSeq" id="XP_018708212.1">
    <property type="nucleotide sequence ID" value="XM_018843762.1"/>
</dbReference>
<evidence type="ECO:0000256" key="2">
    <source>
        <dbReference type="SAM" id="Phobius"/>
    </source>
</evidence>
<dbReference type="Gene3D" id="2.120.10.80">
    <property type="entry name" value="Kelch-type beta propeller"/>
    <property type="match status" value="1"/>
</dbReference>
<feature type="region of interest" description="Disordered" evidence="1">
    <location>
        <begin position="480"/>
        <end position="561"/>
    </location>
</feature>
<feature type="compositionally biased region" description="Polar residues" evidence="1">
    <location>
        <begin position="546"/>
        <end position="560"/>
    </location>
</feature>
<feature type="region of interest" description="Disordered" evidence="1">
    <location>
        <begin position="675"/>
        <end position="732"/>
    </location>
</feature>
<organism evidence="3 4">
    <name type="scientific">Cordyceps fumosorosea (strain ARSEF 2679)</name>
    <name type="common">Isaria fumosorosea</name>
    <dbReference type="NCBI Taxonomy" id="1081104"/>
    <lineage>
        <taxon>Eukaryota</taxon>
        <taxon>Fungi</taxon>
        <taxon>Dikarya</taxon>
        <taxon>Ascomycota</taxon>
        <taxon>Pezizomycotina</taxon>
        <taxon>Sordariomycetes</taxon>
        <taxon>Hypocreomycetidae</taxon>
        <taxon>Hypocreales</taxon>
        <taxon>Cordycipitaceae</taxon>
        <taxon>Cordyceps</taxon>
    </lineage>
</organism>
<feature type="compositionally biased region" description="Polar residues" evidence="1">
    <location>
        <begin position="688"/>
        <end position="722"/>
    </location>
</feature>